<evidence type="ECO:0000313" key="1">
    <source>
        <dbReference type="EMBL" id="TGX54705.1"/>
    </source>
</evidence>
<dbReference type="RefSeq" id="WP_135962601.1">
    <property type="nucleotide sequence ID" value="NZ_SRXT01000002.1"/>
</dbReference>
<sequence length="120" mass="12979">MHPPACALPDAERVAQSCAVHDVTRSPGYRSPSYDEEGEIVAGSPIPAYAVSDLKCGFINSQRNRAICRFKLETPDMPAGPVDTRATLEHNSWQDHGPTHHLFGTLWSATASCLPAAPPR</sequence>
<organism evidence="1 2">
    <name type="scientific">Sphingomonas gei</name>
    <dbReference type="NCBI Taxonomy" id="1395960"/>
    <lineage>
        <taxon>Bacteria</taxon>
        <taxon>Pseudomonadati</taxon>
        <taxon>Pseudomonadota</taxon>
        <taxon>Alphaproteobacteria</taxon>
        <taxon>Sphingomonadales</taxon>
        <taxon>Sphingomonadaceae</taxon>
        <taxon>Sphingomonas</taxon>
    </lineage>
</organism>
<protein>
    <submittedName>
        <fullName evidence="1">Uncharacterized protein</fullName>
    </submittedName>
</protein>
<dbReference type="EMBL" id="SRXT01000002">
    <property type="protein sequence ID" value="TGX54705.1"/>
    <property type="molecule type" value="Genomic_DNA"/>
</dbReference>
<dbReference type="OrthoDB" id="7596374at2"/>
<dbReference type="Proteomes" id="UP000306147">
    <property type="component" value="Unassembled WGS sequence"/>
</dbReference>
<evidence type="ECO:0000313" key="2">
    <source>
        <dbReference type="Proteomes" id="UP000306147"/>
    </source>
</evidence>
<gene>
    <name evidence="1" type="ORF">E5A73_04385</name>
</gene>
<accession>A0A4S1XFI4</accession>
<dbReference type="AlphaFoldDB" id="A0A4S1XFI4"/>
<proteinExistence type="predicted"/>
<name>A0A4S1XFI4_9SPHN</name>
<comment type="caution">
    <text evidence="1">The sequence shown here is derived from an EMBL/GenBank/DDBJ whole genome shotgun (WGS) entry which is preliminary data.</text>
</comment>
<reference evidence="1 2" key="1">
    <citation type="submission" date="2019-04" db="EMBL/GenBank/DDBJ databases">
        <title>Sphingomonas psychrotolerans sp. nov., isolated from soil in the Tianshan Mountains, Xinjiang, China.</title>
        <authorList>
            <person name="Luo Y."/>
            <person name="Sheng H."/>
        </authorList>
    </citation>
    <scope>NUCLEOTIDE SEQUENCE [LARGE SCALE GENOMIC DNA]</scope>
    <source>
        <strain evidence="1 2">ZFGT-11</strain>
    </source>
</reference>
<keyword evidence="2" id="KW-1185">Reference proteome</keyword>